<evidence type="ECO:0000256" key="7">
    <source>
        <dbReference type="ARBA" id="ARBA00022898"/>
    </source>
</evidence>
<dbReference type="InterPro" id="IPR000192">
    <property type="entry name" value="Aminotrans_V_dom"/>
</dbReference>
<evidence type="ECO:0000256" key="2">
    <source>
        <dbReference type="ARBA" id="ARBA00005099"/>
    </source>
</evidence>
<dbReference type="FunFam" id="3.40.640.10:FF:000010">
    <property type="entry name" value="Phosphoserine aminotransferase"/>
    <property type="match status" value="1"/>
</dbReference>
<comment type="subcellular location">
    <subcellularLocation>
        <location evidence="11">Cytoplasm</location>
    </subcellularLocation>
</comment>
<keyword evidence="7 11" id="KW-0663">Pyridoxal phosphate</keyword>
<feature type="binding site" evidence="11">
    <location>
        <position position="229"/>
    </location>
    <ligand>
        <name>pyridoxal 5'-phosphate</name>
        <dbReference type="ChEBI" id="CHEBI:597326"/>
    </ligand>
</feature>
<sequence length="395" mass="43641">MTREIGRKSVLEVRRSGIVKDKRASGKEQTIMSQGKRALNFNAGPAALPLEVLEQAREEFVDFGGTGMSVMEMSHRSKTYEAIHNETAALVRELLGVPEGYDVLFLQGGASLQFAMVPMNFLPKGKAAGYVLTGSWSEKALKEAQRLGETFVAASTKDGHYRRIPGAEEISFGKDSAYLHVTSNNTIYGTEWASFPDTDPVPLVADMSSDILSRKIDVRQFALIYAGAQKNLGPSGVTLVIVRKDMVERAPEDLPTMLQYRTHAKNNSLYNTPPTFGIYMMGLVLKWVKGQGGVEAVERRNREKAGLIYKVIDDNPDFYLGHAEPTSRSLMNVTFRLPTPELEKEFLDGAKAEGFVGLNGHRSVGGCRASLYNAVPVEHCAALRDYMVEFRKKHA</sequence>
<dbReference type="GO" id="GO:0006564">
    <property type="term" value="P:L-serine biosynthetic process"/>
    <property type="evidence" value="ECO:0007669"/>
    <property type="project" value="UniProtKB-UniRule"/>
</dbReference>
<gene>
    <name evidence="11 13" type="primary">serC</name>
    <name evidence="13" type="ORF">COOX1_2378</name>
</gene>
<evidence type="ECO:0000256" key="11">
    <source>
        <dbReference type="HAMAP-Rule" id="MF_00160"/>
    </source>
</evidence>
<dbReference type="PANTHER" id="PTHR43247">
    <property type="entry name" value="PHOSPHOSERINE AMINOTRANSFERASE"/>
    <property type="match status" value="1"/>
</dbReference>
<keyword evidence="11" id="KW-0963">Cytoplasm</keyword>
<dbReference type="AlphaFoldDB" id="A0A6F9ED04"/>
<evidence type="ECO:0000256" key="5">
    <source>
        <dbReference type="ARBA" id="ARBA00022605"/>
    </source>
</evidence>
<evidence type="ECO:0000313" key="13">
    <source>
        <dbReference type="EMBL" id="CAB3394366.1"/>
    </source>
</evidence>
<dbReference type="EC" id="2.6.1.52" evidence="11"/>
<name>A0A6F9ED04_9BACL</name>
<protein>
    <recommendedName>
        <fullName evidence="11">Phosphoserine aminotransferase</fullName>
        <ecNumber evidence="11">2.6.1.52</ecNumber>
    </recommendedName>
    <alternativeName>
        <fullName evidence="11">Phosphohydroxythreonine aminotransferase</fullName>
        <shortName evidence="11">PSAT</shortName>
    </alternativeName>
</protein>
<dbReference type="InterPro" id="IPR015422">
    <property type="entry name" value="PyrdxlP-dep_Trfase_small"/>
</dbReference>
<evidence type="ECO:0000256" key="8">
    <source>
        <dbReference type="ARBA" id="ARBA00023299"/>
    </source>
</evidence>
<evidence type="ECO:0000256" key="9">
    <source>
        <dbReference type="ARBA" id="ARBA00047630"/>
    </source>
</evidence>
<evidence type="ECO:0000259" key="12">
    <source>
        <dbReference type="Pfam" id="PF00266"/>
    </source>
</evidence>
<dbReference type="SUPFAM" id="SSF53383">
    <property type="entry name" value="PLP-dependent transferases"/>
    <property type="match status" value="1"/>
</dbReference>
<comment type="similarity">
    <text evidence="3 11">Belongs to the class-V pyridoxal-phosphate-dependent aminotransferase family. SerC subfamily.</text>
</comment>
<evidence type="ECO:0000256" key="10">
    <source>
        <dbReference type="ARBA" id="ARBA00049007"/>
    </source>
</evidence>
<dbReference type="UniPathway" id="UPA00135">
    <property type="reaction ID" value="UER00197"/>
</dbReference>
<feature type="binding site" evidence="11">
    <location>
        <position position="186"/>
    </location>
    <ligand>
        <name>pyridoxal 5'-phosphate</name>
        <dbReference type="ChEBI" id="CHEBI:597326"/>
    </ligand>
</feature>
<comment type="pathway">
    <text evidence="2 11">Amino-acid biosynthesis; L-serine biosynthesis; L-serine from 3-phospho-D-glycerate: step 2/3.</text>
</comment>
<comment type="catalytic activity">
    <reaction evidence="10 11">
        <text>O-phospho-L-serine + 2-oxoglutarate = 3-phosphooxypyruvate + L-glutamate</text>
        <dbReference type="Rhea" id="RHEA:14329"/>
        <dbReference type="ChEBI" id="CHEBI:16810"/>
        <dbReference type="ChEBI" id="CHEBI:18110"/>
        <dbReference type="ChEBI" id="CHEBI:29985"/>
        <dbReference type="ChEBI" id="CHEBI:57524"/>
        <dbReference type="EC" id="2.6.1.52"/>
    </reaction>
</comment>
<dbReference type="InterPro" id="IPR022278">
    <property type="entry name" value="Pser_aminoTfrase"/>
</dbReference>
<dbReference type="Gene3D" id="3.40.640.10">
    <property type="entry name" value="Type I PLP-dependent aspartate aminotransferase-like (Major domain)"/>
    <property type="match status" value="1"/>
</dbReference>
<dbReference type="Gene3D" id="3.90.1150.10">
    <property type="entry name" value="Aspartate Aminotransferase, domain 1"/>
    <property type="match status" value="1"/>
</dbReference>
<feature type="modified residue" description="N6-(pyridoxal phosphate)lysine" evidence="11">
    <location>
        <position position="230"/>
    </location>
</feature>
<keyword evidence="5 11" id="KW-0028">Amino-acid biosynthesis</keyword>
<keyword evidence="6 11" id="KW-0808">Transferase</keyword>
<feature type="binding site" evidence="11">
    <location>
        <begin position="271"/>
        <end position="272"/>
    </location>
    <ligand>
        <name>pyridoxal 5'-phosphate</name>
        <dbReference type="ChEBI" id="CHEBI:597326"/>
    </ligand>
</feature>
<dbReference type="GO" id="GO:0005737">
    <property type="term" value="C:cytoplasm"/>
    <property type="evidence" value="ECO:0007669"/>
    <property type="project" value="UniProtKB-SubCell"/>
</dbReference>
<dbReference type="EMBL" id="LR792683">
    <property type="protein sequence ID" value="CAB3394366.1"/>
    <property type="molecule type" value="Genomic_DNA"/>
</dbReference>
<dbReference type="PIRSF" id="PIRSF000525">
    <property type="entry name" value="SerC"/>
    <property type="match status" value="1"/>
</dbReference>
<dbReference type="InterPro" id="IPR015424">
    <property type="entry name" value="PyrdxlP-dep_Trfase"/>
</dbReference>
<feature type="domain" description="Aminotransferase class V" evidence="12">
    <location>
        <begin position="40"/>
        <end position="378"/>
    </location>
</feature>
<dbReference type="NCBIfam" id="NF003764">
    <property type="entry name" value="PRK05355.1"/>
    <property type="match status" value="1"/>
</dbReference>
<dbReference type="InterPro" id="IPR015421">
    <property type="entry name" value="PyrdxlP-dep_Trfase_major"/>
</dbReference>
<dbReference type="FunFam" id="3.90.1150.10:FF:000006">
    <property type="entry name" value="Phosphoserine aminotransferase"/>
    <property type="match status" value="1"/>
</dbReference>
<evidence type="ECO:0000256" key="3">
    <source>
        <dbReference type="ARBA" id="ARBA00006904"/>
    </source>
</evidence>
<comment type="subunit">
    <text evidence="11">Homodimer.</text>
</comment>
<comment type="catalytic activity">
    <reaction evidence="9 11">
        <text>4-(phosphooxy)-L-threonine + 2-oxoglutarate = (R)-3-hydroxy-2-oxo-4-phosphooxybutanoate + L-glutamate</text>
        <dbReference type="Rhea" id="RHEA:16573"/>
        <dbReference type="ChEBI" id="CHEBI:16810"/>
        <dbReference type="ChEBI" id="CHEBI:29985"/>
        <dbReference type="ChEBI" id="CHEBI:58452"/>
        <dbReference type="ChEBI" id="CHEBI:58538"/>
        <dbReference type="EC" id="2.6.1.52"/>
    </reaction>
</comment>
<feature type="binding site" evidence="11">
    <location>
        <position position="136"/>
    </location>
    <ligand>
        <name>pyridoxal 5'-phosphate</name>
        <dbReference type="ChEBI" id="CHEBI:597326"/>
    </ligand>
</feature>
<feature type="binding site" evidence="11">
    <location>
        <position position="76"/>
    </location>
    <ligand>
        <name>L-glutamate</name>
        <dbReference type="ChEBI" id="CHEBI:29985"/>
    </ligand>
</feature>
<dbReference type="CDD" id="cd00611">
    <property type="entry name" value="PSAT_like"/>
    <property type="match status" value="1"/>
</dbReference>
<proteinExistence type="inferred from homology"/>
<keyword evidence="4 11" id="KW-0032">Aminotransferase</keyword>
<dbReference type="GO" id="GO:0004648">
    <property type="term" value="F:O-phospho-L-serine:2-oxoglutarate aminotransferase activity"/>
    <property type="evidence" value="ECO:0007669"/>
    <property type="project" value="UniProtKB-UniRule"/>
</dbReference>
<keyword evidence="8 11" id="KW-0718">Serine biosynthesis</keyword>
<dbReference type="GO" id="GO:0030170">
    <property type="term" value="F:pyridoxal phosphate binding"/>
    <property type="evidence" value="ECO:0007669"/>
    <property type="project" value="UniProtKB-UniRule"/>
</dbReference>
<evidence type="ECO:0000313" key="14">
    <source>
        <dbReference type="Proteomes" id="UP000502196"/>
    </source>
</evidence>
<feature type="binding site" evidence="11">
    <location>
        <begin position="110"/>
        <end position="111"/>
    </location>
    <ligand>
        <name>pyridoxal 5'-phosphate</name>
        <dbReference type="ChEBI" id="CHEBI:597326"/>
    </ligand>
</feature>
<evidence type="ECO:0000256" key="6">
    <source>
        <dbReference type="ARBA" id="ARBA00022679"/>
    </source>
</evidence>
<evidence type="ECO:0000256" key="4">
    <source>
        <dbReference type="ARBA" id="ARBA00022576"/>
    </source>
</evidence>
<dbReference type="HAMAP" id="MF_00160">
    <property type="entry name" value="SerC_aminotrans_5"/>
    <property type="match status" value="1"/>
</dbReference>
<feature type="binding site" evidence="11">
    <location>
        <position position="206"/>
    </location>
    <ligand>
        <name>pyridoxal 5'-phosphate</name>
        <dbReference type="ChEBI" id="CHEBI:597326"/>
    </ligand>
</feature>
<reference evidence="13 14" key="1">
    <citation type="submission" date="2020-04" db="EMBL/GenBank/DDBJ databases">
        <authorList>
            <person name="Hogendoorn C."/>
        </authorList>
    </citation>
    <scope>NUCLEOTIDE SEQUENCE [LARGE SCALE GENOMIC DNA]</scope>
    <source>
        <strain evidence="13">COOX1</strain>
    </source>
</reference>
<dbReference type="NCBIfam" id="TIGR01364">
    <property type="entry name" value="serC_1"/>
    <property type="match status" value="1"/>
</dbReference>
<dbReference type="PANTHER" id="PTHR43247:SF1">
    <property type="entry name" value="PHOSPHOSERINE AMINOTRANSFERASE"/>
    <property type="match status" value="1"/>
</dbReference>
<accession>A0A6F9ED04</accession>
<comment type="caution">
    <text evidence="11">Lacks conserved residue(s) required for the propagation of feature annotation.</text>
</comment>
<dbReference type="Proteomes" id="UP000502196">
    <property type="component" value="Chromosome"/>
</dbReference>
<evidence type="ECO:0000256" key="1">
    <source>
        <dbReference type="ARBA" id="ARBA00003483"/>
    </source>
</evidence>
<organism evidence="13 14">
    <name type="scientific">Kyrpidia spormannii</name>
    <dbReference type="NCBI Taxonomy" id="2055160"/>
    <lineage>
        <taxon>Bacteria</taxon>
        <taxon>Bacillati</taxon>
        <taxon>Bacillota</taxon>
        <taxon>Bacilli</taxon>
        <taxon>Bacillales</taxon>
        <taxon>Alicyclobacillaceae</taxon>
        <taxon>Kyrpidia</taxon>
    </lineage>
</organism>
<dbReference type="Pfam" id="PF00266">
    <property type="entry name" value="Aminotran_5"/>
    <property type="match status" value="1"/>
</dbReference>
<comment type="cofactor">
    <cofactor evidence="11">
        <name>pyridoxal 5'-phosphate</name>
        <dbReference type="ChEBI" id="CHEBI:597326"/>
    </cofactor>
    <text evidence="11">Binds 1 pyridoxal phosphate per subunit.</text>
</comment>
<comment type="function">
    <text evidence="1 11">Catalyzes the reversible conversion of 3-phosphohydroxypyruvate to phosphoserine and of 3-hydroxy-2-oxo-4-phosphonooxybutanoate to phosphohydroxythreonine.</text>
</comment>